<gene>
    <name evidence="6" type="ORF">GF339_15445</name>
</gene>
<keyword evidence="4 5" id="KW-0472">Membrane</keyword>
<proteinExistence type="predicted"/>
<feature type="transmembrane region" description="Helical" evidence="5">
    <location>
        <begin position="94"/>
        <end position="115"/>
    </location>
</feature>
<reference evidence="6" key="1">
    <citation type="submission" date="2019-11" db="EMBL/GenBank/DDBJ databases">
        <title>Microbial mats filling the niche in hypersaline microbial mats.</title>
        <authorList>
            <person name="Wong H.L."/>
            <person name="Macleod F.I."/>
            <person name="White R.A. III"/>
            <person name="Burns B.P."/>
        </authorList>
    </citation>
    <scope>NUCLEOTIDE SEQUENCE</scope>
    <source>
        <strain evidence="6">Rbin_158</strain>
    </source>
</reference>
<evidence type="ECO:0000256" key="1">
    <source>
        <dbReference type="ARBA" id="ARBA00004141"/>
    </source>
</evidence>
<evidence type="ECO:0000313" key="7">
    <source>
        <dbReference type="Proteomes" id="UP000649604"/>
    </source>
</evidence>
<dbReference type="PANTHER" id="PTHR30249">
    <property type="entry name" value="PUTATIVE SEROTONIN TRANSPORTER"/>
    <property type="match status" value="1"/>
</dbReference>
<keyword evidence="2 5" id="KW-0812">Transmembrane</keyword>
<evidence type="ECO:0000256" key="4">
    <source>
        <dbReference type="ARBA" id="ARBA00023136"/>
    </source>
</evidence>
<feature type="transmembrane region" description="Helical" evidence="5">
    <location>
        <begin position="6"/>
        <end position="26"/>
    </location>
</feature>
<comment type="caution">
    <text evidence="6">The sequence shown here is derived from an EMBL/GenBank/DDBJ whole genome shotgun (WGS) entry which is preliminary data.</text>
</comment>
<keyword evidence="3 5" id="KW-1133">Transmembrane helix</keyword>
<protein>
    <submittedName>
        <fullName evidence="6">CidB/LrgB family autolysis modulator</fullName>
    </submittedName>
</protein>
<dbReference type="Proteomes" id="UP000649604">
    <property type="component" value="Unassembled WGS sequence"/>
</dbReference>
<feature type="transmembrane region" description="Helical" evidence="5">
    <location>
        <begin position="204"/>
        <end position="229"/>
    </location>
</feature>
<accession>A0A9D5Q722</accession>
<dbReference type="PANTHER" id="PTHR30249:SF0">
    <property type="entry name" value="PLASTIDAL GLYCOLATE_GLYCERATE TRANSLOCATOR 1, CHLOROPLASTIC"/>
    <property type="match status" value="1"/>
</dbReference>
<evidence type="ECO:0000256" key="2">
    <source>
        <dbReference type="ARBA" id="ARBA00022692"/>
    </source>
</evidence>
<comment type="subcellular location">
    <subcellularLocation>
        <location evidence="1">Membrane</location>
        <topology evidence="1">Multi-pass membrane protein</topology>
    </subcellularLocation>
</comment>
<feature type="transmembrane region" description="Helical" evidence="5">
    <location>
        <begin position="135"/>
        <end position="164"/>
    </location>
</feature>
<feature type="transmembrane region" description="Helical" evidence="5">
    <location>
        <begin position="171"/>
        <end position="192"/>
    </location>
</feature>
<dbReference type="GO" id="GO:0016020">
    <property type="term" value="C:membrane"/>
    <property type="evidence" value="ECO:0007669"/>
    <property type="project" value="UniProtKB-SubCell"/>
</dbReference>
<evidence type="ECO:0000313" key="6">
    <source>
        <dbReference type="EMBL" id="MBD3325978.1"/>
    </source>
</evidence>
<evidence type="ECO:0000256" key="3">
    <source>
        <dbReference type="ARBA" id="ARBA00022989"/>
    </source>
</evidence>
<feature type="transmembrane region" description="Helical" evidence="5">
    <location>
        <begin position="64"/>
        <end position="82"/>
    </location>
</feature>
<dbReference type="AlphaFoldDB" id="A0A9D5Q722"/>
<sequence>MTEFLTSKAFSVALTLGVFFLAETIYHRWKHPLLNPVLLSILTLMGFLRVSGVSYDDYFEGGQLISFFLGPAVVALGVPLYLHLETIKKHGRAIILAVLTGSITGIISAAGIAAVLGVSRHTIISLAPKSVTTPIAMGITDLLGGIPALTAALVIATGILGAVLGPGLLQVLHVTSPTAVGLAIGTASHGIGTARAFESGETQGAFSSLALCLNGVFTAVLTPLLLALFF</sequence>
<dbReference type="EMBL" id="WJJP01000505">
    <property type="protein sequence ID" value="MBD3325978.1"/>
    <property type="molecule type" value="Genomic_DNA"/>
</dbReference>
<dbReference type="InterPro" id="IPR007300">
    <property type="entry name" value="CidB/LrgB"/>
</dbReference>
<organism evidence="6 7">
    <name type="scientific">candidate division KSB3 bacterium</name>
    <dbReference type="NCBI Taxonomy" id="2044937"/>
    <lineage>
        <taxon>Bacteria</taxon>
        <taxon>candidate division KSB3</taxon>
    </lineage>
</organism>
<name>A0A9D5Q722_9BACT</name>
<evidence type="ECO:0000256" key="5">
    <source>
        <dbReference type="SAM" id="Phobius"/>
    </source>
</evidence>
<feature type="transmembrane region" description="Helical" evidence="5">
    <location>
        <begin position="33"/>
        <end position="52"/>
    </location>
</feature>
<dbReference type="Pfam" id="PF04172">
    <property type="entry name" value="LrgB"/>
    <property type="match status" value="1"/>
</dbReference>